<keyword evidence="1" id="KW-0472">Membrane</keyword>
<name>A0A914RE12_PAREQ</name>
<sequence length="136" mass="15734">CKIFTTIVNEYRDHYCSVICSFIQGIGNTPLFPLIGFVCAHWCPRNETALFVAVLTSYSQVCFYFAQFTLKLRMGGEFLASGITLIAFMAWYIAFRDFPRDHPWISKGEMQYIEECGPTRRFAVPYKLKFIFSLPP</sequence>
<evidence type="ECO:0000256" key="1">
    <source>
        <dbReference type="SAM" id="Phobius"/>
    </source>
</evidence>
<evidence type="ECO:0000313" key="2">
    <source>
        <dbReference type="Proteomes" id="UP000887564"/>
    </source>
</evidence>
<dbReference type="WBParaSite" id="PEQ_0000454501-mRNA-1">
    <property type="protein sequence ID" value="PEQ_0000454501-mRNA-1"/>
    <property type="gene ID" value="PEQ_0000454501"/>
</dbReference>
<proteinExistence type="predicted"/>
<evidence type="ECO:0000313" key="3">
    <source>
        <dbReference type="WBParaSite" id="PEQ_0000454501-mRNA-1"/>
    </source>
</evidence>
<dbReference type="Proteomes" id="UP000887564">
    <property type="component" value="Unplaced"/>
</dbReference>
<reference evidence="3" key="1">
    <citation type="submission" date="2022-11" db="UniProtKB">
        <authorList>
            <consortium name="WormBaseParasite"/>
        </authorList>
    </citation>
    <scope>IDENTIFICATION</scope>
</reference>
<keyword evidence="1" id="KW-1133">Transmembrane helix</keyword>
<dbReference type="PANTHER" id="PTHR45757">
    <property type="entry name" value="PROTEIN CBG23364-RELATED"/>
    <property type="match status" value="1"/>
</dbReference>
<feature type="transmembrane region" description="Helical" evidence="1">
    <location>
        <begin position="78"/>
        <end position="95"/>
    </location>
</feature>
<feature type="transmembrane region" description="Helical" evidence="1">
    <location>
        <begin position="48"/>
        <end position="66"/>
    </location>
</feature>
<keyword evidence="2" id="KW-1185">Reference proteome</keyword>
<dbReference type="InterPro" id="IPR036259">
    <property type="entry name" value="MFS_trans_sf"/>
</dbReference>
<dbReference type="Gene3D" id="1.20.1250.20">
    <property type="entry name" value="MFS general substrate transporter like domains"/>
    <property type="match status" value="1"/>
</dbReference>
<dbReference type="GO" id="GO:0016020">
    <property type="term" value="C:membrane"/>
    <property type="evidence" value="ECO:0007669"/>
    <property type="project" value="TreeGrafter"/>
</dbReference>
<protein>
    <submittedName>
        <fullName evidence="3">Uncharacterized protein</fullName>
    </submittedName>
</protein>
<dbReference type="AlphaFoldDB" id="A0A914RE12"/>
<organism evidence="2 3">
    <name type="scientific">Parascaris equorum</name>
    <name type="common">Equine roundworm</name>
    <dbReference type="NCBI Taxonomy" id="6256"/>
    <lineage>
        <taxon>Eukaryota</taxon>
        <taxon>Metazoa</taxon>
        <taxon>Ecdysozoa</taxon>
        <taxon>Nematoda</taxon>
        <taxon>Chromadorea</taxon>
        <taxon>Rhabditida</taxon>
        <taxon>Spirurina</taxon>
        <taxon>Ascaridomorpha</taxon>
        <taxon>Ascaridoidea</taxon>
        <taxon>Ascarididae</taxon>
        <taxon>Parascaris</taxon>
    </lineage>
</organism>
<dbReference type="SUPFAM" id="SSF103473">
    <property type="entry name" value="MFS general substrate transporter"/>
    <property type="match status" value="1"/>
</dbReference>
<keyword evidence="1" id="KW-0812">Transmembrane</keyword>
<accession>A0A914RE12</accession>